<evidence type="ECO:0000313" key="2">
    <source>
        <dbReference type="Proteomes" id="UP001060085"/>
    </source>
</evidence>
<keyword evidence="2" id="KW-1185">Reference proteome</keyword>
<comment type="caution">
    <text evidence="1">The sequence shown here is derived from an EMBL/GenBank/DDBJ whole genome shotgun (WGS) entry which is preliminary data.</text>
</comment>
<protein>
    <submittedName>
        <fullName evidence="1">Uncharacterized protein</fullName>
    </submittedName>
</protein>
<name>A0ACB9ZYP4_CATRO</name>
<organism evidence="1 2">
    <name type="scientific">Catharanthus roseus</name>
    <name type="common">Madagascar periwinkle</name>
    <name type="synonym">Vinca rosea</name>
    <dbReference type="NCBI Taxonomy" id="4058"/>
    <lineage>
        <taxon>Eukaryota</taxon>
        <taxon>Viridiplantae</taxon>
        <taxon>Streptophyta</taxon>
        <taxon>Embryophyta</taxon>
        <taxon>Tracheophyta</taxon>
        <taxon>Spermatophyta</taxon>
        <taxon>Magnoliopsida</taxon>
        <taxon>eudicotyledons</taxon>
        <taxon>Gunneridae</taxon>
        <taxon>Pentapetalae</taxon>
        <taxon>asterids</taxon>
        <taxon>lamiids</taxon>
        <taxon>Gentianales</taxon>
        <taxon>Apocynaceae</taxon>
        <taxon>Rauvolfioideae</taxon>
        <taxon>Vinceae</taxon>
        <taxon>Catharanthinae</taxon>
        <taxon>Catharanthus</taxon>
    </lineage>
</organism>
<reference evidence="2" key="1">
    <citation type="journal article" date="2023" name="Nat. Plants">
        <title>Single-cell RNA sequencing provides a high-resolution roadmap for understanding the multicellular compartmentation of specialized metabolism.</title>
        <authorList>
            <person name="Sun S."/>
            <person name="Shen X."/>
            <person name="Li Y."/>
            <person name="Li Y."/>
            <person name="Wang S."/>
            <person name="Li R."/>
            <person name="Zhang H."/>
            <person name="Shen G."/>
            <person name="Guo B."/>
            <person name="Wei J."/>
            <person name="Xu J."/>
            <person name="St-Pierre B."/>
            <person name="Chen S."/>
            <person name="Sun C."/>
        </authorList>
    </citation>
    <scope>NUCLEOTIDE SEQUENCE [LARGE SCALE GENOMIC DNA]</scope>
</reference>
<dbReference type="EMBL" id="CM044707">
    <property type="protein sequence ID" value="KAI5653770.1"/>
    <property type="molecule type" value="Genomic_DNA"/>
</dbReference>
<evidence type="ECO:0000313" key="1">
    <source>
        <dbReference type="EMBL" id="KAI5653770.1"/>
    </source>
</evidence>
<gene>
    <name evidence="1" type="ORF">M9H77_30957</name>
</gene>
<accession>A0ACB9ZYP4</accession>
<proteinExistence type="predicted"/>
<dbReference type="Proteomes" id="UP001060085">
    <property type="component" value="Linkage Group LG07"/>
</dbReference>
<sequence length="117" mass="13270">MYTKHQGWSISNKDSSTRSAFRRISRLHCTWLVPHTKASSDDVDGFLTLRVDPLEEGRSTWRAWPNRLVPRGTQISYSAAVDLVAELGANHVFLVIAHRVVLVYIPKEKGELVPFDP</sequence>